<organism evidence="2">
    <name type="scientific">Emiliania huxleyi</name>
    <name type="common">Coccolithophore</name>
    <name type="synonym">Pontosphaera huxleyi</name>
    <dbReference type="NCBI Taxonomy" id="2903"/>
    <lineage>
        <taxon>Eukaryota</taxon>
        <taxon>Haptista</taxon>
        <taxon>Haptophyta</taxon>
        <taxon>Prymnesiophyceae</taxon>
        <taxon>Isochrysidales</taxon>
        <taxon>Noelaerhabdaceae</taxon>
        <taxon>Emiliania</taxon>
    </lineage>
</organism>
<proteinExistence type="predicted"/>
<feature type="compositionally biased region" description="Low complexity" evidence="1">
    <location>
        <begin position="183"/>
        <end position="192"/>
    </location>
</feature>
<feature type="region of interest" description="Disordered" evidence="1">
    <location>
        <begin position="140"/>
        <end position="260"/>
    </location>
</feature>
<name>A0A7S3SXQ1_EMIHU</name>
<protein>
    <submittedName>
        <fullName evidence="2">Uncharacterized protein</fullName>
    </submittedName>
</protein>
<reference evidence="2" key="1">
    <citation type="submission" date="2021-01" db="EMBL/GenBank/DDBJ databases">
        <authorList>
            <person name="Corre E."/>
            <person name="Pelletier E."/>
            <person name="Niang G."/>
            <person name="Scheremetjew M."/>
            <person name="Finn R."/>
            <person name="Kale V."/>
            <person name="Holt S."/>
            <person name="Cochrane G."/>
            <person name="Meng A."/>
            <person name="Brown T."/>
            <person name="Cohen L."/>
        </authorList>
    </citation>
    <scope>NUCLEOTIDE SEQUENCE</scope>
    <source>
        <strain evidence="2">379</strain>
    </source>
</reference>
<evidence type="ECO:0000256" key="1">
    <source>
        <dbReference type="SAM" id="MobiDB-lite"/>
    </source>
</evidence>
<dbReference type="EMBL" id="HBIR01036194">
    <property type="protein sequence ID" value="CAE0567203.1"/>
    <property type="molecule type" value="Transcribed_RNA"/>
</dbReference>
<feature type="compositionally biased region" description="Acidic residues" evidence="1">
    <location>
        <begin position="227"/>
        <end position="238"/>
    </location>
</feature>
<evidence type="ECO:0000313" key="2">
    <source>
        <dbReference type="EMBL" id="CAE0567203.1"/>
    </source>
</evidence>
<dbReference type="AlphaFoldDB" id="A0A7S3SXQ1"/>
<feature type="compositionally biased region" description="Low complexity" evidence="1">
    <location>
        <begin position="241"/>
        <end position="253"/>
    </location>
</feature>
<sequence length="260" mass="28168">MPVVSASESESESTEDVLTLSKGTSAWTVTMCPKPRDSIKAKIPGIKSFIAVQNAWTPTFKSSALVHVLHDRYGYPKVLDFGKTVAWIIPNVDAKEYKKALRAVAADVVPNWSFKVTFKEKNGYKLTKQSLDKLIAELADDDTSDSNEASSESSSEEKPATPPEEKPATPPAQRKQKRPRPSPSSASSAATRIVVDSSDEEKEATTPLTAKAKGKRPARPASLIPTEAEEEDSDEDGETGGASSSTSRAPRSSKSVYRRR</sequence>
<gene>
    <name evidence="2" type="ORF">EHUX00137_LOCUS28249</name>
</gene>
<accession>A0A7S3SXQ1</accession>
<feature type="compositionally biased region" description="Basic and acidic residues" evidence="1">
    <location>
        <begin position="155"/>
        <end position="167"/>
    </location>
</feature>